<protein>
    <recommendedName>
        <fullName evidence="1">AbiEi antitoxin N-terminal domain-containing protein</fullName>
    </recommendedName>
</protein>
<feature type="domain" description="AbiEi antitoxin N-terminal" evidence="1">
    <location>
        <begin position="10"/>
        <end position="56"/>
    </location>
</feature>
<name>A0ABW3B9L3_9ACTN</name>
<gene>
    <name evidence="2" type="ORF">ACFQZU_00365</name>
</gene>
<reference evidence="3" key="1">
    <citation type="journal article" date="2019" name="Int. J. Syst. Evol. Microbiol.">
        <title>The Global Catalogue of Microorganisms (GCM) 10K type strain sequencing project: providing services to taxonomists for standard genome sequencing and annotation.</title>
        <authorList>
            <consortium name="The Broad Institute Genomics Platform"/>
            <consortium name="The Broad Institute Genome Sequencing Center for Infectious Disease"/>
            <person name="Wu L."/>
            <person name="Ma J."/>
        </authorList>
    </citation>
    <scope>NUCLEOTIDE SEQUENCE [LARGE SCALE GENOMIC DNA]</scope>
    <source>
        <strain evidence="3">CCUG 63369</strain>
    </source>
</reference>
<evidence type="ECO:0000313" key="2">
    <source>
        <dbReference type="EMBL" id="MFD0799775.1"/>
    </source>
</evidence>
<proteinExistence type="predicted"/>
<evidence type="ECO:0000259" key="1">
    <source>
        <dbReference type="Pfam" id="PF13338"/>
    </source>
</evidence>
<sequence length="233" mass="25654">MHHSPAIALLADLAEEQWGLFTRRQAESTGMAWSTLSRMATDETTAQRVAHGVYRLRGAPPTDHLDLRAAWLQLAPAVSAWERTADTGVVSHRSAAALYELGHLPADIHEFVLPTRRQTRRPDVRLHRARLTDGERTVLGGLPVTRPARIIADLLAGNEDPGAVGHVIADALKAGHEHPATIAQALVRHAARFGLRRDDGTALLRWLLDLTGAPERHHWLDARPYQEGSTPSR</sequence>
<evidence type="ECO:0000313" key="3">
    <source>
        <dbReference type="Proteomes" id="UP001596956"/>
    </source>
</evidence>
<organism evidence="2 3">
    <name type="scientific">Streptomonospora algeriensis</name>
    <dbReference type="NCBI Taxonomy" id="995084"/>
    <lineage>
        <taxon>Bacteria</taxon>
        <taxon>Bacillati</taxon>
        <taxon>Actinomycetota</taxon>
        <taxon>Actinomycetes</taxon>
        <taxon>Streptosporangiales</taxon>
        <taxon>Nocardiopsidaceae</taxon>
        <taxon>Streptomonospora</taxon>
    </lineage>
</organism>
<comment type="caution">
    <text evidence="2">The sequence shown here is derived from an EMBL/GenBank/DDBJ whole genome shotgun (WGS) entry which is preliminary data.</text>
</comment>
<dbReference type="Proteomes" id="UP001596956">
    <property type="component" value="Unassembled WGS sequence"/>
</dbReference>
<keyword evidence="3" id="KW-1185">Reference proteome</keyword>
<accession>A0ABW3B9L3</accession>
<dbReference type="InterPro" id="IPR025159">
    <property type="entry name" value="AbiEi_N"/>
</dbReference>
<dbReference type="EMBL" id="JBHTHR010000003">
    <property type="protein sequence ID" value="MFD0799775.1"/>
    <property type="molecule type" value="Genomic_DNA"/>
</dbReference>
<dbReference type="Pfam" id="PF13338">
    <property type="entry name" value="AbiEi_4"/>
    <property type="match status" value="1"/>
</dbReference>